<feature type="disulfide bond" evidence="16">
    <location>
        <begin position="421"/>
        <end position="430"/>
    </location>
</feature>
<dbReference type="Pfam" id="PF25024">
    <property type="entry name" value="EGF_TEN"/>
    <property type="match status" value="1"/>
</dbReference>
<feature type="domain" description="EGF-like" evidence="19">
    <location>
        <begin position="687"/>
        <end position="723"/>
    </location>
</feature>
<dbReference type="FunFam" id="2.10.25.10:FF:000031">
    <property type="entry name" value="neurogenic locus notch homolog protein 3"/>
    <property type="match status" value="1"/>
</dbReference>
<feature type="domain" description="EGF-like" evidence="19">
    <location>
        <begin position="726"/>
        <end position="761"/>
    </location>
</feature>
<evidence type="ECO:0008006" key="22">
    <source>
        <dbReference type="Google" id="ProtNLM"/>
    </source>
</evidence>
<evidence type="ECO:0000256" key="4">
    <source>
        <dbReference type="ARBA" id="ARBA00022490"/>
    </source>
</evidence>
<feature type="disulfide bond" evidence="16">
    <location>
        <begin position="1539"/>
        <end position="1548"/>
    </location>
</feature>
<keyword evidence="21" id="KW-1185">Reference proteome</keyword>
<dbReference type="FunFam" id="2.10.25.10:FF:000006">
    <property type="entry name" value="Versican core protein-like isoform 1"/>
    <property type="match status" value="1"/>
</dbReference>
<comment type="caution">
    <text evidence="16">Lacks conserved residue(s) required for the propagation of feature annotation.</text>
</comment>
<dbReference type="FunFam" id="2.10.25.10:FF:000230">
    <property type="entry name" value="Delta-like protein"/>
    <property type="match status" value="1"/>
</dbReference>
<feature type="domain" description="EGF-like" evidence="19">
    <location>
        <begin position="643"/>
        <end position="685"/>
    </location>
</feature>
<evidence type="ECO:0000256" key="17">
    <source>
        <dbReference type="SAM" id="Phobius"/>
    </source>
</evidence>
<feature type="domain" description="EGF-like" evidence="19">
    <location>
        <begin position="2044"/>
        <end position="2085"/>
    </location>
</feature>
<organism evidence="20 21">
    <name type="scientific">Gryllus longicercus</name>
    <dbReference type="NCBI Taxonomy" id="2509291"/>
    <lineage>
        <taxon>Eukaryota</taxon>
        <taxon>Metazoa</taxon>
        <taxon>Ecdysozoa</taxon>
        <taxon>Arthropoda</taxon>
        <taxon>Hexapoda</taxon>
        <taxon>Insecta</taxon>
        <taxon>Pterygota</taxon>
        <taxon>Neoptera</taxon>
        <taxon>Polyneoptera</taxon>
        <taxon>Orthoptera</taxon>
        <taxon>Ensifera</taxon>
        <taxon>Gryllidea</taxon>
        <taxon>Grylloidea</taxon>
        <taxon>Gryllidae</taxon>
        <taxon>Gryllinae</taxon>
        <taxon>Gryllus</taxon>
    </lineage>
</organism>
<dbReference type="FunFam" id="2.10.25.10:FF:000118">
    <property type="entry name" value="protein delta homolog 2"/>
    <property type="match status" value="1"/>
</dbReference>
<dbReference type="PROSITE" id="PS50025">
    <property type="entry name" value="LAM_G_DOMAIN"/>
    <property type="match status" value="4"/>
</dbReference>
<feature type="transmembrane region" description="Helical" evidence="17">
    <location>
        <begin position="12"/>
        <end position="31"/>
    </location>
</feature>
<evidence type="ECO:0000256" key="8">
    <source>
        <dbReference type="ARBA" id="ARBA00022729"/>
    </source>
</evidence>
<dbReference type="SMART" id="SM00282">
    <property type="entry name" value="LamG"/>
    <property type="match status" value="3"/>
</dbReference>
<dbReference type="Proteomes" id="UP001378592">
    <property type="component" value="Unassembled WGS sequence"/>
</dbReference>
<dbReference type="SUPFAM" id="SSF49899">
    <property type="entry name" value="Concanavalin A-like lectins/glucanases"/>
    <property type="match status" value="4"/>
</dbReference>
<dbReference type="FunFam" id="2.10.25.10:FF:000208">
    <property type="entry name" value="Crumbs 2, cell polarity complex component"/>
    <property type="match status" value="1"/>
</dbReference>
<dbReference type="GO" id="GO:0005576">
    <property type="term" value="C:extracellular region"/>
    <property type="evidence" value="ECO:0007669"/>
    <property type="project" value="UniProtKB-SubCell"/>
</dbReference>
<feature type="disulfide bond" evidence="16">
    <location>
        <begin position="1839"/>
        <end position="1848"/>
    </location>
</feature>
<keyword evidence="11" id="KW-0106">Calcium</keyword>
<keyword evidence="7 17" id="KW-0812">Transmembrane</keyword>
<feature type="domain" description="Laminin G" evidence="18">
    <location>
        <begin position="1579"/>
        <end position="1814"/>
    </location>
</feature>
<dbReference type="PRINTS" id="PR01983">
    <property type="entry name" value="NOTCH"/>
</dbReference>
<evidence type="ECO:0000259" key="19">
    <source>
        <dbReference type="PROSITE" id="PS50026"/>
    </source>
</evidence>
<dbReference type="InterPro" id="IPR000152">
    <property type="entry name" value="EGF-type_Asp/Asn_hydroxyl_site"/>
</dbReference>
<feature type="disulfide bond" evidence="16">
    <location>
        <begin position="675"/>
        <end position="684"/>
    </location>
</feature>
<keyword evidence="12 17" id="KW-1133">Transmembrane helix</keyword>
<evidence type="ECO:0000256" key="3">
    <source>
        <dbReference type="ARBA" id="ARBA00004613"/>
    </source>
</evidence>
<dbReference type="FunFam" id="2.10.25.10:FF:000434">
    <property type="entry name" value="Predicted protein"/>
    <property type="match status" value="1"/>
</dbReference>
<comment type="subcellular location">
    <subcellularLocation>
        <location evidence="2">Cytoplasm</location>
    </subcellularLocation>
    <subcellularLocation>
        <location evidence="1">Membrane</location>
        <topology evidence="1">Single-pass type I membrane protein</topology>
    </subcellularLocation>
    <subcellularLocation>
        <location evidence="3">Secreted</location>
    </subcellularLocation>
</comment>
<feature type="disulfide bond" evidence="16">
    <location>
        <begin position="362"/>
        <end position="372"/>
    </location>
</feature>
<dbReference type="FunFam" id="2.10.25.10:FF:000151">
    <property type="entry name" value="FAT atypical cadherin 4"/>
    <property type="match status" value="1"/>
</dbReference>
<comment type="caution">
    <text evidence="20">The sequence shown here is derived from an EMBL/GenBank/DDBJ whole genome shotgun (WGS) entry which is preliminary data.</text>
</comment>
<dbReference type="FunFam" id="2.10.25.10:FF:000279">
    <property type="entry name" value="Neurogenic locus notch 1"/>
    <property type="match status" value="1"/>
</dbReference>
<feature type="domain" description="EGF-like" evidence="19">
    <location>
        <begin position="319"/>
        <end position="356"/>
    </location>
</feature>
<feature type="disulfide bond" evidence="16">
    <location>
        <begin position="2010"/>
        <end position="2020"/>
    </location>
</feature>
<evidence type="ECO:0000256" key="1">
    <source>
        <dbReference type="ARBA" id="ARBA00004479"/>
    </source>
</evidence>
<dbReference type="PROSITE" id="PS01187">
    <property type="entry name" value="EGF_CA"/>
    <property type="match status" value="7"/>
</dbReference>
<feature type="disulfide bond" evidence="16">
    <location>
        <begin position="1287"/>
        <end position="1296"/>
    </location>
</feature>
<feature type="domain" description="EGF-like" evidence="19">
    <location>
        <begin position="395"/>
        <end position="431"/>
    </location>
</feature>
<evidence type="ECO:0000256" key="12">
    <source>
        <dbReference type="ARBA" id="ARBA00022989"/>
    </source>
</evidence>
<keyword evidence="6 16" id="KW-0245">EGF-like domain</keyword>
<dbReference type="InterPro" id="IPR009030">
    <property type="entry name" value="Growth_fac_rcpt_cys_sf"/>
</dbReference>
<feature type="disulfide bond" evidence="16">
    <location>
        <begin position="904"/>
        <end position="913"/>
    </location>
</feature>
<evidence type="ECO:0000256" key="11">
    <source>
        <dbReference type="ARBA" id="ARBA00022837"/>
    </source>
</evidence>
<keyword evidence="9" id="KW-0677">Repeat</keyword>
<feature type="domain" description="Laminin G" evidence="18">
    <location>
        <begin position="1304"/>
        <end position="1517"/>
    </location>
</feature>
<dbReference type="SMART" id="SM00179">
    <property type="entry name" value="EGF_CA"/>
    <property type="match status" value="28"/>
</dbReference>
<reference evidence="20 21" key="1">
    <citation type="submission" date="2024-03" db="EMBL/GenBank/DDBJ databases">
        <title>The genome assembly and annotation of the cricket Gryllus longicercus Weissman &amp; Gray.</title>
        <authorList>
            <person name="Szrajer S."/>
            <person name="Gray D."/>
            <person name="Ylla G."/>
        </authorList>
    </citation>
    <scope>NUCLEOTIDE SEQUENCE [LARGE SCALE GENOMIC DNA]</scope>
    <source>
        <strain evidence="20">DAG 2021-001</strain>
        <tissue evidence="20">Whole body minus gut</tissue>
    </source>
</reference>
<feature type="domain" description="EGF-like" evidence="19">
    <location>
        <begin position="281"/>
        <end position="317"/>
    </location>
</feature>
<feature type="disulfide bond" evidence="16">
    <location>
        <begin position="713"/>
        <end position="722"/>
    </location>
</feature>
<feature type="disulfide bond" evidence="16">
    <location>
        <begin position="827"/>
        <end position="836"/>
    </location>
</feature>
<keyword evidence="5" id="KW-0964">Secreted</keyword>
<dbReference type="CDD" id="cd00110">
    <property type="entry name" value="LamG"/>
    <property type="match status" value="2"/>
</dbReference>
<dbReference type="PROSITE" id="PS01186">
    <property type="entry name" value="EGF_2"/>
    <property type="match status" value="18"/>
</dbReference>
<keyword evidence="10" id="KW-0221">Differentiation</keyword>
<feature type="domain" description="EGF-like" evidence="19">
    <location>
        <begin position="839"/>
        <end position="876"/>
    </location>
</feature>
<feature type="disulfide bond" evidence="16">
    <location>
        <begin position="1032"/>
        <end position="1041"/>
    </location>
</feature>
<feature type="disulfide bond" evidence="16">
    <location>
        <begin position="548"/>
        <end position="565"/>
    </location>
</feature>
<feature type="disulfide bond" evidence="16">
    <location>
        <begin position="956"/>
        <end position="965"/>
    </location>
</feature>
<dbReference type="SMART" id="SM00181">
    <property type="entry name" value="EGF"/>
    <property type="match status" value="31"/>
</dbReference>
<feature type="disulfide bond" evidence="16">
    <location>
        <begin position="730"/>
        <end position="740"/>
    </location>
</feature>
<accession>A0AAN9Z8N5</accession>
<dbReference type="SMART" id="SM00274">
    <property type="entry name" value="FOLN"/>
    <property type="match status" value="4"/>
</dbReference>
<protein>
    <recommendedName>
        <fullName evidence="22">Protein crumbs</fullName>
    </recommendedName>
</protein>
<evidence type="ECO:0000256" key="14">
    <source>
        <dbReference type="ARBA" id="ARBA00023157"/>
    </source>
</evidence>
<keyword evidence="13 17" id="KW-0472">Membrane</keyword>
<keyword evidence="8" id="KW-0732">Signal</keyword>
<dbReference type="Gene3D" id="2.10.25.10">
    <property type="entry name" value="Laminin"/>
    <property type="match status" value="30"/>
</dbReference>
<dbReference type="InterPro" id="IPR013032">
    <property type="entry name" value="EGF-like_CS"/>
</dbReference>
<feature type="domain" description="EGF-like" evidence="19">
    <location>
        <begin position="539"/>
        <end position="577"/>
    </location>
</feature>
<proteinExistence type="predicted"/>
<feature type="domain" description="EGF-like" evidence="19">
    <location>
        <begin position="1974"/>
        <end position="2004"/>
    </location>
</feature>
<evidence type="ECO:0000256" key="15">
    <source>
        <dbReference type="ARBA" id="ARBA00023180"/>
    </source>
</evidence>
<feature type="disulfide bond" evidence="16">
    <location>
        <begin position="528"/>
        <end position="537"/>
    </location>
</feature>
<dbReference type="InterPro" id="IPR003645">
    <property type="entry name" value="Fol_N"/>
</dbReference>
<feature type="disulfide bond" evidence="16">
    <location>
        <begin position="307"/>
        <end position="316"/>
    </location>
</feature>
<feature type="disulfide bond" evidence="16">
    <location>
        <begin position="267"/>
        <end position="276"/>
    </location>
</feature>
<feature type="disulfide bond" evidence="16">
    <location>
        <begin position="1877"/>
        <end position="1886"/>
    </location>
</feature>
<dbReference type="GO" id="GO:0030855">
    <property type="term" value="P:epithelial cell differentiation"/>
    <property type="evidence" value="ECO:0007669"/>
    <property type="project" value="UniProtKB-ARBA"/>
</dbReference>
<feature type="disulfide bond" evidence="16">
    <location>
        <begin position="493"/>
        <end position="502"/>
    </location>
</feature>
<dbReference type="EMBL" id="JAZDUA010000096">
    <property type="protein sequence ID" value="KAK7868366.1"/>
    <property type="molecule type" value="Genomic_DNA"/>
</dbReference>
<feature type="disulfide bond" evidence="16">
    <location>
        <begin position="1959"/>
        <end position="1968"/>
    </location>
</feature>
<feature type="domain" description="EGF-like" evidence="19">
    <location>
        <begin position="1005"/>
        <end position="1042"/>
    </location>
</feature>
<feature type="domain" description="EGF-like" evidence="19">
    <location>
        <begin position="467"/>
        <end position="503"/>
    </location>
</feature>
<feature type="domain" description="EGF-like" evidence="19">
    <location>
        <begin position="763"/>
        <end position="799"/>
    </location>
</feature>
<dbReference type="GO" id="GO:0005737">
    <property type="term" value="C:cytoplasm"/>
    <property type="evidence" value="ECO:0007669"/>
    <property type="project" value="UniProtKB-SubCell"/>
</dbReference>
<gene>
    <name evidence="20" type="ORF">R5R35_013655</name>
</gene>
<feature type="domain" description="EGF-like" evidence="19">
    <location>
        <begin position="968"/>
        <end position="1003"/>
    </location>
</feature>
<name>A0AAN9Z8N5_9ORTH</name>
<feature type="domain" description="EGF-like" evidence="19">
    <location>
        <begin position="198"/>
        <end position="234"/>
    </location>
</feature>
<keyword evidence="15" id="KW-0325">Glycoprotein</keyword>
<feature type="disulfide bond" evidence="16">
    <location>
        <begin position="972"/>
        <end position="982"/>
    </location>
</feature>
<feature type="disulfide bond" evidence="16">
    <location>
        <begin position="751"/>
        <end position="760"/>
    </location>
</feature>
<feature type="domain" description="EGF-like" evidence="19">
    <location>
        <begin position="358"/>
        <end position="393"/>
    </location>
</feature>
<feature type="domain" description="EGF-like" evidence="19">
    <location>
        <begin position="801"/>
        <end position="837"/>
    </location>
</feature>
<evidence type="ECO:0000259" key="18">
    <source>
        <dbReference type="PROSITE" id="PS50025"/>
    </source>
</evidence>
<dbReference type="SUPFAM" id="SSF57196">
    <property type="entry name" value="EGF/Laminin"/>
    <property type="match status" value="18"/>
</dbReference>
<dbReference type="GO" id="GO:0042063">
    <property type="term" value="P:gliogenesis"/>
    <property type="evidence" value="ECO:0007669"/>
    <property type="project" value="UniProtKB-ARBA"/>
</dbReference>
<dbReference type="PROSITE" id="PS50026">
    <property type="entry name" value="EGF_3"/>
    <property type="match status" value="31"/>
</dbReference>
<dbReference type="PROSITE" id="PS00022">
    <property type="entry name" value="EGF_1"/>
    <property type="match status" value="25"/>
</dbReference>
<feature type="domain" description="EGF-like" evidence="19">
    <location>
        <begin position="1044"/>
        <end position="1085"/>
    </location>
</feature>
<feature type="disulfide bond" evidence="16">
    <location>
        <begin position="631"/>
        <end position="640"/>
    </location>
</feature>
<dbReference type="Pfam" id="PF00008">
    <property type="entry name" value="EGF"/>
    <property type="match status" value="13"/>
</dbReference>
<evidence type="ECO:0000256" key="6">
    <source>
        <dbReference type="ARBA" id="ARBA00022536"/>
    </source>
</evidence>
<dbReference type="InterPro" id="IPR013320">
    <property type="entry name" value="ConA-like_dom_sf"/>
</dbReference>
<feature type="disulfide bond" evidence="16">
    <location>
        <begin position="789"/>
        <end position="798"/>
    </location>
</feature>
<feature type="domain" description="EGF-like" evidence="19">
    <location>
        <begin position="1513"/>
        <end position="1549"/>
    </location>
</feature>
<dbReference type="FunFam" id="2.10.25.10:FF:000095">
    <property type="entry name" value="Notch, isoform B"/>
    <property type="match status" value="1"/>
</dbReference>
<dbReference type="FunFam" id="2.10.25.10:FF:000123">
    <property type="entry name" value="Crumbs homolog 1 (Drosophila)"/>
    <property type="match status" value="1"/>
</dbReference>
<dbReference type="FunFam" id="2.10.25.10:FF:000425">
    <property type="entry name" value="Eyes shut homolog"/>
    <property type="match status" value="1"/>
</dbReference>
<dbReference type="PANTHER" id="PTHR12916">
    <property type="entry name" value="CYTOCHROME C OXIDASE POLYPEPTIDE VIC-2"/>
    <property type="match status" value="1"/>
</dbReference>
<feature type="domain" description="EGF-like" evidence="19">
    <location>
        <begin position="916"/>
        <end position="966"/>
    </location>
</feature>
<dbReference type="GO" id="GO:0005886">
    <property type="term" value="C:plasma membrane"/>
    <property type="evidence" value="ECO:0007669"/>
    <property type="project" value="UniProtKB-ARBA"/>
</dbReference>
<dbReference type="GO" id="GO:0000902">
    <property type="term" value="P:cell morphogenesis"/>
    <property type="evidence" value="ECO:0007669"/>
    <property type="project" value="UniProtKB-ARBA"/>
</dbReference>
<evidence type="ECO:0000313" key="20">
    <source>
        <dbReference type="EMBL" id="KAK7868366.1"/>
    </source>
</evidence>
<feature type="domain" description="EGF-like" evidence="19">
    <location>
        <begin position="2006"/>
        <end position="2042"/>
    </location>
</feature>
<keyword evidence="14 16" id="KW-1015">Disulfide bond</keyword>
<dbReference type="InterPro" id="IPR013111">
    <property type="entry name" value="EGF_extracell"/>
</dbReference>
<dbReference type="GO" id="GO:0048732">
    <property type="term" value="P:gland development"/>
    <property type="evidence" value="ECO:0007669"/>
    <property type="project" value="UniProtKB-ARBA"/>
</dbReference>
<dbReference type="GO" id="GO:0048666">
    <property type="term" value="P:neuron development"/>
    <property type="evidence" value="ECO:0007669"/>
    <property type="project" value="UniProtKB-ARBA"/>
</dbReference>
<feature type="transmembrane region" description="Helical" evidence="17">
    <location>
        <begin position="2139"/>
        <end position="2162"/>
    </location>
</feature>
<evidence type="ECO:0000256" key="13">
    <source>
        <dbReference type="ARBA" id="ARBA00023136"/>
    </source>
</evidence>
<feature type="disulfide bond" evidence="16">
    <location>
        <begin position="1075"/>
        <end position="1084"/>
    </location>
</feature>
<dbReference type="Pfam" id="PF07974">
    <property type="entry name" value="EGF_2"/>
    <property type="match status" value="1"/>
</dbReference>
<keyword evidence="4" id="KW-0963">Cytoplasm</keyword>
<dbReference type="Gene3D" id="2.60.120.200">
    <property type="match status" value="4"/>
</dbReference>
<feature type="domain" description="EGF-like" evidence="19">
    <location>
        <begin position="878"/>
        <end position="914"/>
    </location>
</feature>
<dbReference type="PRINTS" id="PR00010">
    <property type="entry name" value="EGFBLOOD"/>
</dbReference>
<feature type="domain" description="Laminin G" evidence="18">
    <location>
        <begin position="33"/>
        <end position="196"/>
    </location>
</feature>
<feature type="disulfide bond" evidence="16">
    <location>
        <begin position="224"/>
        <end position="233"/>
    </location>
</feature>
<dbReference type="InterPro" id="IPR001791">
    <property type="entry name" value="Laminin_G"/>
</dbReference>
<dbReference type="InterPro" id="IPR000742">
    <property type="entry name" value="EGF"/>
</dbReference>
<feature type="domain" description="EGF-like" evidence="19">
    <location>
        <begin position="1851"/>
        <end position="1887"/>
    </location>
</feature>
<feature type="domain" description="EGF-like" evidence="19">
    <location>
        <begin position="605"/>
        <end position="641"/>
    </location>
</feature>
<dbReference type="Pfam" id="PF00054">
    <property type="entry name" value="Laminin_G_1"/>
    <property type="match status" value="2"/>
</dbReference>
<evidence type="ECO:0000256" key="16">
    <source>
        <dbReference type="PROSITE-ProRule" id="PRU00076"/>
    </source>
</evidence>
<evidence type="ECO:0000256" key="9">
    <source>
        <dbReference type="ARBA" id="ARBA00022737"/>
    </source>
</evidence>
<feature type="disulfide bond" evidence="16">
    <location>
        <begin position="383"/>
        <end position="392"/>
    </location>
</feature>
<feature type="domain" description="Laminin G" evidence="18">
    <location>
        <begin position="1087"/>
        <end position="1259"/>
    </location>
</feature>
<evidence type="ECO:0000313" key="21">
    <source>
        <dbReference type="Proteomes" id="UP001378592"/>
    </source>
</evidence>
<dbReference type="PANTHER" id="PTHR12916:SF4">
    <property type="entry name" value="UNINFLATABLE, ISOFORM C"/>
    <property type="match status" value="1"/>
</dbReference>
<dbReference type="SUPFAM" id="SSF57184">
    <property type="entry name" value="Growth factor receptor domain"/>
    <property type="match status" value="3"/>
</dbReference>
<dbReference type="PROSITE" id="PS00010">
    <property type="entry name" value="ASX_HYDROXYL"/>
    <property type="match status" value="15"/>
</dbReference>
<dbReference type="FunFam" id="2.10.25.10:FF:000252">
    <property type="entry name" value="Crumbs homolog 1 (Drosophila)"/>
    <property type="match status" value="1"/>
</dbReference>
<dbReference type="FunFam" id="2.10.25.10:FF:000122">
    <property type="entry name" value="Protein crumbs homolog 2"/>
    <property type="match status" value="1"/>
</dbReference>
<evidence type="ECO:0000256" key="10">
    <source>
        <dbReference type="ARBA" id="ARBA00022782"/>
    </source>
</evidence>
<feature type="disulfide bond" evidence="16">
    <location>
        <begin position="993"/>
        <end position="1002"/>
    </location>
</feature>
<evidence type="ECO:0000256" key="2">
    <source>
        <dbReference type="ARBA" id="ARBA00004496"/>
    </source>
</evidence>
<sequence length="2202" mass="239922">MTNSGIKSNMGLFRSICFILFILVPGGRTIFREGYFNGSSHVLLQTSVNLFGHTGLSFRTCSGGELFSQEIGRNELSLNVEASGNLKLTANLESGHNFETRIPAFLVNSMWYTVNLMYHLGTLTLTVANYSEIVANSTYNSELLTNAGVFSNASVLYVGRTFVGCILEGPGIIFNSSQTSSLNVDWGPCPLTQRNCTVPDHCSSDPCMQHGVCESRPDGYACLCNPRYGGTNCEIDKGPPCQQNGSSPCKNGGECVENAMGNYSCVCNPLFTGKNCETEIGLSPCETSPCMNGGTCIPLEESYQCICEPGFTGGTCGINIDECQSIPCQNGGTCQDQVNNYTCQCLGTGYGGRNCEQNINECDDFPCIHGRCFDTYGGYTCQCDLGYAGNNCDEEVDECTSMPCRNNGLCSALPGTYSCQCLAGFTGKDCETVVTNCEDMICPSGTACSINQGIAQCVCEGGLNCSAPITCNSNTCKNGGTCSNGPEGYVCICPPGYTDKNCEISTESCIMMSCKNGGTCMPNGECACPPGFTGPMCHLPLQCSDYPCINASNCFDDFDSGSYTCICNPGWMGHNCDTRCCADVGDCVEGSILCDCGTGPQCQVSRNFCVPDPCRNGGICQKQSGGYTCICDQGFTGKNCDSELNACSSAPCQHNGQCVPLENVNASSGSFKCQCAPDYTGRLCETSITTCANITCPTPKRCIDLANGPECQCPSGFTGPMCREKVVGSCPNELCNNGICSGTLDDYQCFCKPGFSGDHCTIDIDECLSMPCKNNATCLNQINGYNCTCTIGFTGRNCDDNINECENEPCEGGSTCIDLIGSYRCVCLPGLTGDNCQINIDDCESAPCQNHGICNDGINSFQCNCTNTGFDGDFCEHNVDDCASNPCFHGATCVDMINNYTCQCNPGYEGRNCEIDIPECDSSPCQNGGTCQEYSKLYAENPEWNFQNASGFTCSCLEGTTGDRCSENIDECNSNPCLHGKCEDKLNAFFCVCEEGYEGEQCEIPINECERYEPCGSHGNCTDLEPGYTCNCDPKYGGQNCSVELTGCRDHPCHNNGTCTPYLEDESQHKFNCSCSKGFHGDTCQTITTISLTESSRMEIQTEREEGYDIQFIFKTTLPNCLLASGRGLTYYTLELLGGRLNLQTSLLLNKWEGVFIGADLNNGSWQRAFLQINTTHVVLAADQEQTIHPILPTETTNTSYTSFNQTFIGYTAFQELRSIVRSPTVFVGCMEDLVINGQWITPIDIPQTDIIENVSTGCQREPQCHPNPCNSGGICTDKWIDFSCACVRPFLGHKCQYNLTAATFGNEGATEGIVEVTLTNTSRVAVNSVMDISMFVRTRMEKGAIFYMTSNSPQETVIAAQVESGQLSVYILLNRSLEYYVVSGVHLANGQSHLIQIIRNVTLMQVKINGTEFFRKTITASGAIDVQKLYLGGFPQHAHNKKNKRQASETSQNNVMCDVCYFKGVIQDVQVTNGTRTMVVEFFPLTVPDLTIPPKFGEVYFDENAVLKGVVSDDTCRVNPCIHEGICEVTWNDFECKCKRGYKGKRCEEMEFCQLQDCPDGSSCRNLENGYECVANVTFNGNNNSLHYTLNNFYDGSSSYMNNITLTYRSKFGGTLLYITSSNSVEEFFSISVQKDEITVSWRLYVGEKQLTEYFKKDEPDGEWTIVVFKMENDQLIGGFQDADGHLNQKININFSLDAWNTLVQGGHAYIGGLFSTSPIQHSTDGLGVLTVNTVTEPVFATPRTHYTYETSLIDRPFSDISTNFKGCIGETRIGNILLSFLTQAQLTRSNLTNKNQFSLTDPDSSSTLELGCLLCFDTECHSGGKCSNATQLYTCDCPEGYTGDYCEININECENNTCQNNATCLDGINNYTCQCTPGYTGDMCEIDINECESSPCQNQGTCVNQVSYFECECLEEFTGPKCEFPRELTCANLPCKKGSTCKDVKNPKTGDNFTCICAEGFEGPRCDQAYCSITPCEHGMCNDTLEVPLCQCFLGYEGRFCETNINECASNPCHKGKCLDGINTYWCNCSGTGYEGVSCEKDIDECSLLENINQCGPNGYCVNYPGGYMCNCTDETVCGNTCGLRNPCLDEPCLNDGHCIPKCTVVPDYECDCTGTGHTGVNCTQVEAAKGSSPMDIAVIVAPIVAIFCLFMGIGITIFISMARKKRATRGTYSPSQQEYCNPRVELDNVMKPPPEERLI</sequence>
<dbReference type="InterPro" id="IPR001881">
    <property type="entry name" value="EGF-like_Ca-bd_dom"/>
</dbReference>
<feature type="disulfide bond" evidence="16">
    <location>
        <begin position="1915"/>
        <end position="1924"/>
    </location>
</feature>
<feature type="disulfide bond" evidence="16">
    <location>
        <begin position="567"/>
        <end position="576"/>
    </location>
</feature>
<feature type="domain" description="EGF-like" evidence="19">
    <location>
        <begin position="237"/>
        <end position="277"/>
    </location>
</feature>
<evidence type="ECO:0000256" key="5">
    <source>
        <dbReference type="ARBA" id="ARBA00022525"/>
    </source>
</evidence>
<feature type="domain" description="EGF-like" evidence="19">
    <location>
        <begin position="1815"/>
        <end position="1849"/>
    </location>
</feature>
<dbReference type="CDD" id="cd00054">
    <property type="entry name" value="EGF_CA"/>
    <property type="match status" value="20"/>
</dbReference>
<dbReference type="Pfam" id="PF12661">
    <property type="entry name" value="hEGF"/>
    <property type="match status" value="5"/>
</dbReference>
<dbReference type="GO" id="GO:0005509">
    <property type="term" value="F:calcium ion binding"/>
    <property type="evidence" value="ECO:0007669"/>
    <property type="project" value="InterPro"/>
</dbReference>
<feature type="domain" description="EGF-like" evidence="19">
    <location>
        <begin position="1261"/>
        <end position="1297"/>
    </location>
</feature>
<feature type="domain" description="EGF-like" evidence="19">
    <location>
        <begin position="2086"/>
        <end position="2126"/>
    </location>
</feature>
<evidence type="ECO:0000256" key="7">
    <source>
        <dbReference type="ARBA" id="ARBA00022692"/>
    </source>
</evidence>
<dbReference type="FunFam" id="2.10.25.10:FF:000029">
    <property type="entry name" value="neurexin-1 isoform X1"/>
    <property type="match status" value="2"/>
</dbReference>
<feature type="domain" description="EGF-like" evidence="19">
    <location>
        <begin position="1889"/>
        <end position="1925"/>
    </location>
</feature>
<dbReference type="FunFam" id="2.10.25.10:FF:000472">
    <property type="entry name" value="Uncharacterized protein, isoform A"/>
    <property type="match status" value="1"/>
</dbReference>
<dbReference type="InterPro" id="IPR018097">
    <property type="entry name" value="EGF_Ca-bd_CS"/>
</dbReference>
<feature type="domain" description="EGF-like" evidence="19">
    <location>
        <begin position="505"/>
        <end position="538"/>
    </location>
</feature>
<dbReference type="FunFam" id="2.60.120.200:FF:000143">
    <property type="entry name" value="Crumbs, isoform D"/>
    <property type="match status" value="1"/>
</dbReference>
<feature type="disulfide bond" evidence="16">
    <location>
        <begin position="1994"/>
        <end position="2003"/>
    </location>
</feature>
<feature type="domain" description="EGF-like" evidence="19">
    <location>
        <begin position="1928"/>
        <end position="1969"/>
    </location>
</feature>